<name>A0AAW9AFN1_9BACL</name>
<proteinExistence type="predicted"/>
<keyword evidence="2" id="KW-1185">Reference proteome</keyword>
<dbReference type="Proteomes" id="UP001271648">
    <property type="component" value="Unassembled WGS sequence"/>
</dbReference>
<dbReference type="AlphaFoldDB" id="A0AAW9AFN1"/>
<accession>A0AAW9AFN1</accession>
<sequence length="152" mass="17399">MDKTQVMVYFSIYGEDFPIDLVTETLGIEPTKTYKKGDAIKRPFNQNVTSTGIHYRKETAWELSTGYQESIDVKNQMDPVLGQLIGKRELINQLKAEFKLECHFSIVIVMENGYTPGLHIDNEQVEFANSIKAEFDIDLYANPYDENLSGLH</sequence>
<organism evidence="1 2">
    <name type="scientific">Sporosarcina thermotolerans</name>
    <dbReference type="NCBI Taxonomy" id="633404"/>
    <lineage>
        <taxon>Bacteria</taxon>
        <taxon>Bacillati</taxon>
        <taxon>Bacillota</taxon>
        <taxon>Bacilli</taxon>
        <taxon>Bacillales</taxon>
        <taxon>Caryophanaceae</taxon>
        <taxon>Sporosarcina</taxon>
    </lineage>
</organism>
<gene>
    <name evidence="1" type="ORF">QTL97_16365</name>
</gene>
<dbReference type="RefSeq" id="WP_283732478.1">
    <property type="nucleotide sequence ID" value="NZ_CP125968.1"/>
</dbReference>
<dbReference type="EMBL" id="JAUBDJ010000013">
    <property type="protein sequence ID" value="MDW0118506.1"/>
    <property type="molecule type" value="Genomic_DNA"/>
</dbReference>
<comment type="caution">
    <text evidence="1">The sequence shown here is derived from an EMBL/GenBank/DDBJ whole genome shotgun (WGS) entry which is preliminary data.</text>
</comment>
<reference evidence="1 2" key="1">
    <citation type="submission" date="2023-06" db="EMBL/GenBank/DDBJ databases">
        <title>Sporosarcina sp. nov., isolated from Korean traditional fermented seafood 'Jeotgal'.</title>
        <authorList>
            <person name="Yang A.I."/>
            <person name="Shin N.-R."/>
        </authorList>
    </citation>
    <scope>NUCLEOTIDE SEQUENCE [LARGE SCALE GENOMIC DNA]</scope>
    <source>
        <strain evidence="1 2">KCTC43456</strain>
    </source>
</reference>
<dbReference type="Pfam" id="PF14106">
    <property type="entry name" value="DUF4279"/>
    <property type="match status" value="1"/>
</dbReference>
<dbReference type="InterPro" id="IPR025459">
    <property type="entry name" value="DUF4279"/>
</dbReference>
<protein>
    <submittedName>
        <fullName evidence="1">DUF4279 domain-containing protein</fullName>
    </submittedName>
</protein>
<evidence type="ECO:0000313" key="2">
    <source>
        <dbReference type="Proteomes" id="UP001271648"/>
    </source>
</evidence>
<evidence type="ECO:0000313" key="1">
    <source>
        <dbReference type="EMBL" id="MDW0118506.1"/>
    </source>
</evidence>